<feature type="repeat" description="ANK" evidence="1">
    <location>
        <begin position="39"/>
        <end position="71"/>
    </location>
</feature>
<name>A0A1Y1YBB4_9FUNG</name>
<dbReference type="Gene3D" id="1.25.40.20">
    <property type="entry name" value="Ankyrin repeat-containing domain"/>
    <property type="match status" value="1"/>
</dbReference>
<dbReference type="InterPro" id="IPR036770">
    <property type="entry name" value="Ankyrin_rpt-contain_sf"/>
</dbReference>
<protein>
    <submittedName>
        <fullName evidence="2">Uncharacterized protein</fullName>
    </submittedName>
</protein>
<dbReference type="PROSITE" id="PS50088">
    <property type="entry name" value="ANK_REPEAT"/>
    <property type="match status" value="1"/>
</dbReference>
<dbReference type="STRING" id="1314790.A0A1Y1YBB4"/>
<gene>
    <name evidence="2" type="ORF">K493DRAFT_260645</name>
</gene>
<accession>A0A1Y1YBB4</accession>
<feature type="non-terminal residue" evidence="2">
    <location>
        <position position="88"/>
    </location>
</feature>
<keyword evidence="3" id="KW-1185">Reference proteome</keyword>
<proteinExistence type="predicted"/>
<organism evidence="2 3">
    <name type="scientific">Basidiobolus meristosporus CBS 931.73</name>
    <dbReference type="NCBI Taxonomy" id="1314790"/>
    <lineage>
        <taxon>Eukaryota</taxon>
        <taxon>Fungi</taxon>
        <taxon>Fungi incertae sedis</taxon>
        <taxon>Zoopagomycota</taxon>
        <taxon>Entomophthoromycotina</taxon>
        <taxon>Basidiobolomycetes</taxon>
        <taxon>Basidiobolales</taxon>
        <taxon>Basidiobolaceae</taxon>
        <taxon>Basidiobolus</taxon>
    </lineage>
</organism>
<dbReference type="AlphaFoldDB" id="A0A1Y1YBB4"/>
<dbReference type="Pfam" id="PF00023">
    <property type="entry name" value="Ank"/>
    <property type="match status" value="1"/>
</dbReference>
<comment type="caution">
    <text evidence="2">The sequence shown here is derived from an EMBL/GenBank/DDBJ whole genome shotgun (WGS) entry which is preliminary data.</text>
</comment>
<sequence>MKNTKGFINLGLHSGAVTGNLGLVKFALDHGQAINSVIKGILPIHAACCSGNVIVVEYLIHRGADVNIPSCSKAYTGHMDGIKKDNYL</sequence>
<dbReference type="Proteomes" id="UP000193498">
    <property type="component" value="Unassembled WGS sequence"/>
</dbReference>
<dbReference type="InParanoid" id="A0A1Y1YBB4"/>
<dbReference type="OrthoDB" id="194358at2759"/>
<evidence type="ECO:0000313" key="3">
    <source>
        <dbReference type="Proteomes" id="UP000193498"/>
    </source>
</evidence>
<evidence type="ECO:0000313" key="2">
    <source>
        <dbReference type="EMBL" id="ORX95278.1"/>
    </source>
</evidence>
<dbReference type="InterPro" id="IPR002110">
    <property type="entry name" value="Ankyrin_rpt"/>
</dbReference>
<evidence type="ECO:0000256" key="1">
    <source>
        <dbReference type="PROSITE-ProRule" id="PRU00023"/>
    </source>
</evidence>
<keyword evidence="1" id="KW-0040">ANK repeat</keyword>
<dbReference type="SMART" id="SM00248">
    <property type="entry name" value="ANK"/>
    <property type="match status" value="2"/>
</dbReference>
<reference evidence="2 3" key="1">
    <citation type="submission" date="2016-07" db="EMBL/GenBank/DDBJ databases">
        <title>Pervasive Adenine N6-methylation of Active Genes in Fungi.</title>
        <authorList>
            <consortium name="DOE Joint Genome Institute"/>
            <person name="Mondo S.J."/>
            <person name="Dannebaum R.O."/>
            <person name="Kuo R.C."/>
            <person name="Labutti K."/>
            <person name="Haridas S."/>
            <person name="Kuo A."/>
            <person name="Salamov A."/>
            <person name="Ahrendt S.R."/>
            <person name="Lipzen A."/>
            <person name="Sullivan W."/>
            <person name="Andreopoulos W.B."/>
            <person name="Clum A."/>
            <person name="Lindquist E."/>
            <person name="Daum C."/>
            <person name="Ramamoorthy G.K."/>
            <person name="Gryganskyi A."/>
            <person name="Culley D."/>
            <person name="Magnuson J.K."/>
            <person name="James T.Y."/>
            <person name="O'Malley M.A."/>
            <person name="Stajich J.E."/>
            <person name="Spatafora J.W."/>
            <person name="Visel A."/>
            <person name="Grigoriev I.V."/>
        </authorList>
    </citation>
    <scope>NUCLEOTIDE SEQUENCE [LARGE SCALE GENOMIC DNA]</scope>
    <source>
        <strain evidence="2 3">CBS 931.73</strain>
    </source>
</reference>
<dbReference type="PROSITE" id="PS50297">
    <property type="entry name" value="ANK_REP_REGION"/>
    <property type="match status" value="1"/>
</dbReference>
<dbReference type="SUPFAM" id="SSF48403">
    <property type="entry name" value="Ankyrin repeat"/>
    <property type="match status" value="1"/>
</dbReference>
<dbReference type="EMBL" id="MCFE01000181">
    <property type="protein sequence ID" value="ORX95278.1"/>
    <property type="molecule type" value="Genomic_DNA"/>
</dbReference>